<dbReference type="InterPro" id="IPR055170">
    <property type="entry name" value="GFO_IDH_MocA-like_dom"/>
</dbReference>
<organism evidence="3 4">
    <name type="scientific">Paenibacillus solanacearum</name>
    <dbReference type="NCBI Taxonomy" id="2048548"/>
    <lineage>
        <taxon>Bacteria</taxon>
        <taxon>Bacillati</taxon>
        <taxon>Bacillota</taxon>
        <taxon>Bacilli</taxon>
        <taxon>Bacillales</taxon>
        <taxon>Paenibacillaceae</taxon>
        <taxon>Paenibacillus</taxon>
    </lineage>
</organism>
<dbReference type="EC" id="1.1.1.370" evidence="3"/>
<dbReference type="InterPro" id="IPR051450">
    <property type="entry name" value="Gfo/Idh/MocA_Oxidoreductases"/>
</dbReference>
<evidence type="ECO:0000259" key="2">
    <source>
        <dbReference type="Pfam" id="PF22725"/>
    </source>
</evidence>
<evidence type="ECO:0000313" key="4">
    <source>
        <dbReference type="Proteomes" id="UP000693672"/>
    </source>
</evidence>
<proteinExistence type="predicted"/>
<comment type="caution">
    <text evidence="3">The sequence shown here is derived from an EMBL/GenBank/DDBJ whole genome shotgun (WGS) entry which is preliminary data.</text>
</comment>
<dbReference type="InterPro" id="IPR000683">
    <property type="entry name" value="Gfo/Idh/MocA-like_OxRdtase_N"/>
</dbReference>
<sequence length="353" mass="39070">MSIRYGLIGYGAWGSFHAKAIEATASAELIAIAASSQETAQKARSQHQADVYTDYTQLLMRDDIDVVDIVVPNHLHHEVALRALQAGKHILLEKPMALTVEACEELNREASRRGLTIQIGFELRYSPLWGTVKQMIGEGQIGALKTASIHLSRFPYRNGADGWRKDASRVGNWILEEPVHFYDLVKWYFGGQEEPMSVYALGNSRQPADENRGLFENINTSISFSKGGFATVNQTLAAYGHNLTGEFIGTSGVLQAKWLGASDRIRNPEYQLVYFDGQMHREIEINKMPGELFELEYQLEHFTQRIAEGRQPDVSGEDGLWAVKLSLAAQDSIVSGQIVALSPTAAVGSQTEG</sequence>
<protein>
    <submittedName>
        <fullName evidence="3">Scyllo-inositol 2-dehydrogenase (NAD(+))</fullName>
        <ecNumber evidence="3">1.1.1.370</ecNumber>
    </submittedName>
</protein>
<name>A0A916JVN7_9BACL</name>
<dbReference type="PANTHER" id="PTHR43377">
    <property type="entry name" value="BILIVERDIN REDUCTASE A"/>
    <property type="match status" value="1"/>
</dbReference>
<dbReference type="AlphaFoldDB" id="A0A916JVN7"/>
<dbReference type="PANTHER" id="PTHR43377:SF1">
    <property type="entry name" value="BILIVERDIN REDUCTASE A"/>
    <property type="match status" value="1"/>
</dbReference>
<feature type="domain" description="GFO/IDH/MocA-like oxidoreductase" evidence="2">
    <location>
        <begin position="131"/>
        <end position="254"/>
    </location>
</feature>
<feature type="domain" description="Gfo/Idh/MocA-like oxidoreductase N-terminal" evidence="1">
    <location>
        <begin position="3"/>
        <end position="121"/>
    </location>
</feature>
<accession>A0A916JVN7</accession>
<dbReference type="GO" id="GO:0000166">
    <property type="term" value="F:nucleotide binding"/>
    <property type="evidence" value="ECO:0007669"/>
    <property type="project" value="InterPro"/>
</dbReference>
<dbReference type="Pfam" id="PF22725">
    <property type="entry name" value="GFO_IDH_MocA_C3"/>
    <property type="match status" value="1"/>
</dbReference>
<evidence type="ECO:0000313" key="3">
    <source>
        <dbReference type="EMBL" id="CAG7608270.1"/>
    </source>
</evidence>
<dbReference type="Proteomes" id="UP000693672">
    <property type="component" value="Unassembled WGS sequence"/>
</dbReference>
<reference evidence="3" key="1">
    <citation type="submission" date="2021-06" db="EMBL/GenBank/DDBJ databases">
        <authorList>
            <person name="Criscuolo A."/>
        </authorList>
    </citation>
    <scope>NUCLEOTIDE SEQUENCE</scope>
    <source>
        <strain evidence="3">CIP111600</strain>
    </source>
</reference>
<dbReference type="GO" id="GO:0016491">
    <property type="term" value="F:oxidoreductase activity"/>
    <property type="evidence" value="ECO:0007669"/>
    <property type="project" value="UniProtKB-KW"/>
</dbReference>
<evidence type="ECO:0000259" key="1">
    <source>
        <dbReference type="Pfam" id="PF01408"/>
    </source>
</evidence>
<keyword evidence="4" id="KW-1185">Reference proteome</keyword>
<dbReference type="Pfam" id="PF01408">
    <property type="entry name" value="GFO_IDH_MocA"/>
    <property type="match status" value="1"/>
</dbReference>
<gene>
    <name evidence="3" type="primary">iolX_3</name>
    <name evidence="3" type="ORF">PAESOLCIP111_01044</name>
</gene>
<dbReference type="RefSeq" id="WP_218090868.1">
    <property type="nucleotide sequence ID" value="NZ_CAJVAS010000003.1"/>
</dbReference>
<keyword evidence="3" id="KW-0560">Oxidoreductase</keyword>
<dbReference type="EMBL" id="CAJVAS010000003">
    <property type="protein sequence ID" value="CAG7608270.1"/>
    <property type="molecule type" value="Genomic_DNA"/>
</dbReference>